<dbReference type="CDD" id="cd00085">
    <property type="entry name" value="HNHc"/>
    <property type="match status" value="1"/>
</dbReference>
<dbReference type="InterPro" id="IPR043502">
    <property type="entry name" value="DNA/RNA_pol_sf"/>
</dbReference>
<dbReference type="GO" id="GO:0003964">
    <property type="term" value="F:RNA-directed DNA polymerase activity"/>
    <property type="evidence" value="ECO:0007669"/>
    <property type="project" value="UniProtKB-KW"/>
</dbReference>
<dbReference type="InterPro" id="IPR013597">
    <property type="entry name" value="Mat_intron_G2"/>
</dbReference>
<dbReference type="SMART" id="SM00507">
    <property type="entry name" value="HNHc"/>
    <property type="match status" value="1"/>
</dbReference>
<dbReference type="CDD" id="cd01651">
    <property type="entry name" value="RT_G2_intron"/>
    <property type="match status" value="1"/>
</dbReference>
<feature type="domain" description="Reverse transcriptase" evidence="2">
    <location>
        <begin position="86"/>
        <end position="345"/>
    </location>
</feature>
<accession>A0A1B2RYS6</accession>
<dbReference type="InterPro" id="IPR051083">
    <property type="entry name" value="GrpII_Intron_Splice-Mob/Def"/>
</dbReference>
<dbReference type="GO" id="GO:0008270">
    <property type="term" value="F:zinc ion binding"/>
    <property type="evidence" value="ECO:0007669"/>
    <property type="project" value="InterPro"/>
</dbReference>
<keyword evidence="3" id="KW-0808">Transferase</keyword>
<keyword evidence="3" id="KW-0150">Chloroplast</keyword>
<evidence type="ECO:0000259" key="2">
    <source>
        <dbReference type="PROSITE" id="PS50878"/>
    </source>
</evidence>
<dbReference type="SUPFAM" id="SSF56672">
    <property type="entry name" value="DNA/RNA polymerases"/>
    <property type="match status" value="1"/>
</dbReference>
<dbReference type="InterPro" id="IPR025960">
    <property type="entry name" value="RVT_N"/>
</dbReference>
<evidence type="ECO:0000256" key="1">
    <source>
        <dbReference type="SAM" id="MobiDB-lite"/>
    </source>
</evidence>
<keyword evidence="3" id="KW-0548">Nucleotidyltransferase</keyword>
<geneLocation type="chloroplast" evidence="3"/>
<dbReference type="Pfam" id="PF13655">
    <property type="entry name" value="RVT_N"/>
    <property type="match status" value="1"/>
</dbReference>
<dbReference type="InterPro" id="IPR000477">
    <property type="entry name" value="RT_dom"/>
</dbReference>
<dbReference type="EMBL" id="KX306821">
    <property type="protein sequence ID" value="AOC61475.1"/>
    <property type="molecule type" value="Genomic_DNA"/>
</dbReference>
<keyword evidence="3" id="KW-0540">Nuclease</keyword>
<dbReference type="PANTHER" id="PTHR34047:SF10">
    <property type="entry name" value="GROUP II INTRON-ASSOCIATED OPEN READING FRAME"/>
    <property type="match status" value="1"/>
</dbReference>
<keyword evidence="3" id="KW-0934">Plastid</keyword>
<keyword evidence="3" id="KW-0378">Hydrolase</keyword>
<name>A0A1B2RYS6_9CHLO</name>
<dbReference type="PANTHER" id="PTHR34047">
    <property type="entry name" value="NUCLEAR INTRON MATURASE 1, MITOCHONDRIAL-RELATED"/>
    <property type="match status" value="1"/>
</dbReference>
<dbReference type="Pfam" id="PF01844">
    <property type="entry name" value="HNH"/>
    <property type="match status" value="1"/>
</dbReference>
<dbReference type="Pfam" id="PF08388">
    <property type="entry name" value="GIIM"/>
    <property type="match status" value="1"/>
</dbReference>
<dbReference type="AlphaFoldDB" id="A0A1B2RYS6"/>
<dbReference type="GO" id="GO:0003676">
    <property type="term" value="F:nucleic acid binding"/>
    <property type="evidence" value="ECO:0007669"/>
    <property type="project" value="InterPro"/>
</dbReference>
<organism evidence="3">
    <name type="scientific">Rhexinema sarcinoideum</name>
    <dbReference type="NCBI Taxonomy" id="43261"/>
    <lineage>
        <taxon>Eukaryota</taxon>
        <taxon>Viridiplantae</taxon>
        <taxon>Chlorophyta</taxon>
        <taxon>core chlorophytes</taxon>
        <taxon>Ulvophyceae</taxon>
        <taxon>OUU clade</taxon>
        <taxon>Ulotrichales</taxon>
        <taxon>Helicodictyaceae</taxon>
        <taxon>Rhexinema</taxon>
    </lineage>
</organism>
<keyword evidence="3" id="KW-0255">Endonuclease</keyword>
<dbReference type="InterPro" id="IPR003615">
    <property type="entry name" value="HNH_nuc"/>
</dbReference>
<protein>
    <submittedName>
        <fullName evidence="3">Putative reverse transcriptase, intron maturase and HNH endonuclease</fullName>
    </submittedName>
</protein>
<feature type="compositionally biased region" description="Basic and acidic residues" evidence="1">
    <location>
        <begin position="576"/>
        <end position="585"/>
    </location>
</feature>
<dbReference type="Pfam" id="PF00078">
    <property type="entry name" value="RVT_1"/>
    <property type="match status" value="1"/>
</dbReference>
<evidence type="ECO:0000313" key="3">
    <source>
        <dbReference type="EMBL" id="AOC61475.1"/>
    </source>
</evidence>
<keyword evidence="3" id="KW-0695">RNA-directed DNA polymerase</keyword>
<dbReference type="InterPro" id="IPR002711">
    <property type="entry name" value="HNH"/>
</dbReference>
<dbReference type="GO" id="GO:0004519">
    <property type="term" value="F:endonuclease activity"/>
    <property type="evidence" value="ECO:0007669"/>
    <property type="project" value="UniProtKB-KW"/>
</dbReference>
<proteinExistence type="predicted"/>
<sequence>MNKLNECKWRDIDWVKSRANVRKWQCQIYDAAKSGDIKEVRRCQHVLTGLMDAKLLAVRQITQDNKRKSTPGMDNISSVPSNQRIGLAKSLKIFTPGNQLRRIWIPKPGTKEKRPLSIPTIYDRCLQALFKLALEPEWEAKFEANSYGFRPGRSGHDAIAAVRNHLLKGDKFVLNADISKCFDHINHDYLLNKMGLVGKYRKQIKSWLKCGVLDGSVFGDTDESTPQGGVISPLLANIALHGMESFCKDLISKTPAFTSRGTPIKSTKRGTALGVIRYADDFVITHPQLETILVVEKELSQFLAPIGLELSKAKTRIVHSLKEITDDTIPNVDRKPGFNFLGFHFRQYRTVHRSMKDTKGKYLGYRTIVVPSDKSLEVYRNKLHKIVLKDGKKKGLTQDDLIAKLNQVILGWTLYYGVSDANTMGVLTKLDYILYLKTRQWAKRVYKGSGKGVKAYRKVGTLKWTFSTGRSFLSKHIDYSRPLNNYKKVKQTASPYDGNDKYWEDRLVIKYSQHKRISKLLVKQKRKCAICDDTFLEGDIMEVDHIIPRSLGGQDIESNVQLLHRHCHQYKSAQDGSHKVKRATEEPDETDLTG</sequence>
<dbReference type="PROSITE" id="PS50878">
    <property type="entry name" value="RT_POL"/>
    <property type="match status" value="1"/>
</dbReference>
<dbReference type="Gene3D" id="1.10.30.50">
    <property type="match status" value="1"/>
</dbReference>
<reference evidence="3" key="1">
    <citation type="journal article" date="2016" name="Genome Biol. Evol.">
        <title>Mitochondrion-to-Chloroplast DNA Transfers and Intragenomic Proliferation of Chloroplast Group II Introns in Gloeotilopsis Green Algae (Ulotrichales, Ulvophyceae).</title>
        <authorList>
            <person name="Turmel M."/>
            <person name="Otis C."/>
            <person name="Lemieux C."/>
        </authorList>
    </citation>
    <scope>NUCLEOTIDE SEQUENCE</scope>
</reference>
<feature type="region of interest" description="Disordered" evidence="1">
    <location>
        <begin position="571"/>
        <end position="594"/>
    </location>
</feature>
<gene>
    <name evidence="3" type="primary">orf594</name>
</gene>